<feature type="region of interest" description="Disordered" evidence="1">
    <location>
        <begin position="177"/>
        <end position="211"/>
    </location>
</feature>
<reference evidence="2 3" key="1">
    <citation type="submission" date="2018-01" db="EMBL/GenBank/DDBJ databases">
        <title>Harnessing the power of phylogenomics to disentangle the directionality and signatures of interkingdom host jumping in the parasitic fungal genus Tolypocladium.</title>
        <authorList>
            <person name="Quandt C.A."/>
            <person name="Patterson W."/>
            <person name="Spatafora J.W."/>
        </authorList>
    </citation>
    <scope>NUCLEOTIDE SEQUENCE [LARGE SCALE GENOMIC DNA]</scope>
    <source>
        <strain evidence="2 3">NRBC 100945</strain>
    </source>
</reference>
<protein>
    <submittedName>
        <fullName evidence="2">Uncharacterized protein</fullName>
    </submittedName>
</protein>
<dbReference type="Proteomes" id="UP000237481">
    <property type="component" value="Unassembled WGS sequence"/>
</dbReference>
<proteinExistence type="predicted"/>
<keyword evidence="3" id="KW-1185">Reference proteome</keyword>
<sequence>MNWNEGSLSRHARGKGWKEDDARQKEHFAKARARPQGAPPASVPGEPSFVPSYIPQTAAASQGELEPEPAPTSQDAGSDGDQFALALAMPDRGFQGRSGGGDDDESPSDLSHLQARRKQLLLEKKNWAGVGGSSLGAKWRKISSKPAAATTPDESQRLSLATTPFPLTTLRLTNRLTGDGSFWPAPPEAKTETRDANPLAPREAAGRTIRD</sequence>
<gene>
    <name evidence="2" type="ORF">TPAR_02811</name>
</gene>
<evidence type="ECO:0000313" key="3">
    <source>
        <dbReference type="Proteomes" id="UP000237481"/>
    </source>
</evidence>
<name>A0A2S4L3I8_9HYPO</name>
<comment type="caution">
    <text evidence="2">The sequence shown here is derived from an EMBL/GenBank/DDBJ whole genome shotgun (WGS) entry which is preliminary data.</text>
</comment>
<dbReference type="OrthoDB" id="5426563at2759"/>
<feature type="region of interest" description="Disordered" evidence="1">
    <location>
        <begin position="1"/>
        <end position="116"/>
    </location>
</feature>
<organism evidence="2 3">
    <name type="scientific">Tolypocladium paradoxum</name>
    <dbReference type="NCBI Taxonomy" id="94208"/>
    <lineage>
        <taxon>Eukaryota</taxon>
        <taxon>Fungi</taxon>
        <taxon>Dikarya</taxon>
        <taxon>Ascomycota</taxon>
        <taxon>Pezizomycotina</taxon>
        <taxon>Sordariomycetes</taxon>
        <taxon>Hypocreomycetidae</taxon>
        <taxon>Hypocreales</taxon>
        <taxon>Ophiocordycipitaceae</taxon>
        <taxon>Tolypocladium</taxon>
    </lineage>
</organism>
<accession>A0A2S4L3I8</accession>
<evidence type="ECO:0000256" key="1">
    <source>
        <dbReference type="SAM" id="MobiDB-lite"/>
    </source>
</evidence>
<feature type="compositionally biased region" description="Basic and acidic residues" evidence="1">
    <location>
        <begin position="16"/>
        <end position="29"/>
    </location>
</feature>
<dbReference type="AlphaFoldDB" id="A0A2S4L3I8"/>
<dbReference type="EMBL" id="PKSG01000283">
    <property type="protein sequence ID" value="POR36991.1"/>
    <property type="molecule type" value="Genomic_DNA"/>
</dbReference>
<evidence type="ECO:0000313" key="2">
    <source>
        <dbReference type="EMBL" id="POR36991.1"/>
    </source>
</evidence>